<keyword evidence="3" id="KW-1185">Reference proteome</keyword>
<accession>A0A3P6SMK7</accession>
<dbReference type="Proteomes" id="UP000271889">
    <property type="component" value="Unassembled WGS sequence"/>
</dbReference>
<evidence type="ECO:0000313" key="3">
    <source>
        <dbReference type="Proteomes" id="UP000271889"/>
    </source>
</evidence>
<evidence type="ECO:0000313" key="2">
    <source>
        <dbReference type="EMBL" id="VDK71043.1"/>
    </source>
</evidence>
<feature type="chain" id="PRO_5017980846" evidence="1">
    <location>
        <begin position="19"/>
        <end position="95"/>
    </location>
</feature>
<sequence length="95" mass="9841">MFNYLVLIALLLVAGVNTQFFGGGPFGGYRGGFGGFGNQGFGGFGNRGFGGGYGRGFGGGFGRGGCKLFSSKLSITGYSDLFTGLGKKFFFNKKT</sequence>
<reference evidence="2 3" key="1">
    <citation type="submission" date="2018-11" db="EMBL/GenBank/DDBJ databases">
        <authorList>
            <consortium name="Pathogen Informatics"/>
        </authorList>
    </citation>
    <scope>NUCLEOTIDE SEQUENCE [LARGE SCALE GENOMIC DNA]</scope>
</reference>
<protein>
    <submittedName>
        <fullName evidence="2">Uncharacterized protein</fullName>
    </submittedName>
</protein>
<dbReference type="AlphaFoldDB" id="A0A3P6SMK7"/>
<feature type="signal peptide" evidence="1">
    <location>
        <begin position="1"/>
        <end position="18"/>
    </location>
</feature>
<organism evidence="2 3">
    <name type="scientific">Cylicostephanus goldi</name>
    <name type="common">Nematode worm</name>
    <dbReference type="NCBI Taxonomy" id="71465"/>
    <lineage>
        <taxon>Eukaryota</taxon>
        <taxon>Metazoa</taxon>
        <taxon>Ecdysozoa</taxon>
        <taxon>Nematoda</taxon>
        <taxon>Chromadorea</taxon>
        <taxon>Rhabditida</taxon>
        <taxon>Rhabditina</taxon>
        <taxon>Rhabditomorpha</taxon>
        <taxon>Strongyloidea</taxon>
        <taxon>Strongylidae</taxon>
        <taxon>Cylicostephanus</taxon>
    </lineage>
</organism>
<keyword evidence="1" id="KW-0732">Signal</keyword>
<dbReference type="EMBL" id="UYRV01022190">
    <property type="protein sequence ID" value="VDK71043.1"/>
    <property type="molecule type" value="Genomic_DNA"/>
</dbReference>
<proteinExistence type="predicted"/>
<name>A0A3P6SMK7_CYLGO</name>
<evidence type="ECO:0000256" key="1">
    <source>
        <dbReference type="SAM" id="SignalP"/>
    </source>
</evidence>
<gene>
    <name evidence="2" type="ORF">CGOC_LOCUS6690</name>
</gene>